<organism evidence="1 2">
    <name type="scientific">Gordonia araii NBRC 100433</name>
    <dbReference type="NCBI Taxonomy" id="1073574"/>
    <lineage>
        <taxon>Bacteria</taxon>
        <taxon>Bacillati</taxon>
        <taxon>Actinomycetota</taxon>
        <taxon>Actinomycetes</taxon>
        <taxon>Mycobacteriales</taxon>
        <taxon>Gordoniaceae</taxon>
        <taxon>Gordonia</taxon>
    </lineage>
</organism>
<dbReference type="EMBL" id="BAEE01000027">
    <property type="protein sequence ID" value="GAB09087.1"/>
    <property type="molecule type" value="Genomic_DNA"/>
</dbReference>
<dbReference type="CDD" id="cd07067">
    <property type="entry name" value="HP_PGM_like"/>
    <property type="match status" value="1"/>
</dbReference>
<protein>
    <recommendedName>
        <fullName evidence="3">Phosphohistidine phosphatase</fullName>
    </recommendedName>
</protein>
<keyword evidence="2" id="KW-1185">Reference proteome</keyword>
<proteinExistence type="predicted"/>
<dbReference type="RefSeq" id="WP_007321164.1">
    <property type="nucleotide sequence ID" value="NZ_BAEE01000027.1"/>
</dbReference>
<reference evidence="1 2" key="1">
    <citation type="submission" date="2011-11" db="EMBL/GenBank/DDBJ databases">
        <title>Whole genome shotgun sequence of Gordonia araii NBRC 100433.</title>
        <authorList>
            <person name="Yoshida Y."/>
            <person name="Hosoyama A."/>
            <person name="Tsuchikane K."/>
            <person name="Katsumata H."/>
            <person name="Yamazaki S."/>
            <person name="Fujita N."/>
        </authorList>
    </citation>
    <scope>NUCLEOTIDE SEQUENCE [LARGE SCALE GENOMIC DNA]</scope>
    <source>
        <strain evidence="1 2">NBRC 100433</strain>
    </source>
</reference>
<dbReference type="AlphaFoldDB" id="G7GZR2"/>
<evidence type="ECO:0008006" key="3">
    <source>
        <dbReference type="Google" id="ProtNLM"/>
    </source>
</evidence>
<evidence type="ECO:0000313" key="2">
    <source>
        <dbReference type="Proteomes" id="UP000035088"/>
    </source>
</evidence>
<comment type="caution">
    <text evidence="1">The sequence shown here is derived from an EMBL/GenBank/DDBJ whole genome shotgun (WGS) entry which is preliminary data.</text>
</comment>
<dbReference type="SMART" id="SM00855">
    <property type="entry name" value="PGAM"/>
    <property type="match status" value="1"/>
</dbReference>
<dbReference type="PANTHER" id="PTHR47623">
    <property type="entry name" value="OS09G0287300 PROTEIN"/>
    <property type="match status" value="1"/>
</dbReference>
<dbReference type="Proteomes" id="UP000035088">
    <property type="component" value="Unassembled WGS sequence"/>
</dbReference>
<evidence type="ECO:0000313" key="1">
    <source>
        <dbReference type="EMBL" id="GAB09087.1"/>
    </source>
</evidence>
<dbReference type="OrthoDB" id="9810154at2"/>
<accession>G7GZR2</accession>
<sequence>MSRTLVLLRHGKSAYPSGVADHDRPLAPRGDRQAALAGQWIRDEGLAVDAVLCSTARRTRETLTRTGITAPTRFVDDLYDASASEILETIRIYAPEDAGTLLVVGHVPGMPSTALALDPAGEVAEFPTSAYAVLSIGVPWPEIGLTTDGDARLIGVRIPR</sequence>
<dbReference type="SUPFAM" id="SSF53254">
    <property type="entry name" value="Phosphoglycerate mutase-like"/>
    <property type="match status" value="1"/>
</dbReference>
<name>G7GZR2_9ACTN</name>
<dbReference type="InterPro" id="IPR013078">
    <property type="entry name" value="His_Pase_superF_clade-1"/>
</dbReference>
<dbReference type="PANTHER" id="PTHR47623:SF1">
    <property type="entry name" value="OS09G0287300 PROTEIN"/>
    <property type="match status" value="1"/>
</dbReference>
<dbReference type="Pfam" id="PF00300">
    <property type="entry name" value="His_Phos_1"/>
    <property type="match status" value="1"/>
</dbReference>
<gene>
    <name evidence="1" type="ORF">GOARA_027_00500</name>
</gene>
<dbReference type="InterPro" id="IPR029033">
    <property type="entry name" value="His_PPase_superfam"/>
</dbReference>
<dbReference type="STRING" id="1073574.GOARA_027_00500"/>
<dbReference type="Gene3D" id="3.40.50.1240">
    <property type="entry name" value="Phosphoglycerate mutase-like"/>
    <property type="match status" value="1"/>
</dbReference>